<dbReference type="InParanoid" id="A0A7F5R923"/>
<dbReference type="OrthoDB" id="269227at2759"/>
<feature type="binding site" evidence="2">
    <location>
        <position position="544"/>
    </location>
    <ligand>
        <name>FAD</name>
        <dbReference type="ChEBI" id="CHEBI:57692"/>
    </ligand>
</feature>
<dbReference type="PIRSF" id="PIRSF000137">
    <property type="entry name" value="Alcohol_oxidase"/>
    <property type="match status" value="1"/>
</dbReference>
<evidence type="ECO:0000256" key="2">
    <source>
        <dbReference type="PIRSR" id="PIRSR000137-2"/>
    </source>
</evidence>
<dbReference type="Gene3D" id="3.50.50.60">
    <property type="entry name" value="FAD/NAD(P)-binding domain"/>
    <property type="match status" value="1"/>
</dbReference>
<dbReference type="AlphaFoldDB" id="A0A7F5R923"/>
<dbReference type="InterPro" id="IPR036188">
    <property type="entry name" value="FAD/NAD-bd_sf"/>
</dbReference>
<reference evidence="5" key="1">
    <citation type="submission" date="2025-08" db="UniProtKB">
        <authorList>
            <consortium name="RefSeq"/>
        </authorList>
    </citation>
    <scope>IDENTIFICATION</scope>
    <source>
        <tissue evidence="5">Entire body</tissue>
    </source>
</reference>
<dbReference type="RefSeq" id="XP_025832464.1">
    <property type="nucleotide sequence ID" value="XM_025976679.1"/>
</dbReference>
<dbReference type="SUPFAM" id="SSF54373">
    <property type="entry name" value="FAD-linked reductases, C-terminal domain"/>
    <property type="match status" value="1"/>
</dbReference>
<dbReference type="InterPro" id="IPR000172">
    <property type="entry name" value="GMC_OxRdtase_N"/>
</dbReference>
<dbReference type="GO" id="GO:0050660">
    <property type="term" value="F:flavin adenine dinucleotide binding"/>
    <property type="evidence" value="ECO:0007669"/>
    <property type="project" value="InterPro"/>
</dbReference>
<evidence type="ECO:0000259" key="3">
    <source>
        <dbReference type="PROSITE" id="PS00624"/>
    </source>
</evidence>
<evidence type="ECO:0000313" key="4">
    <source>
        <dbReference type="Proteomes" id="UP000192223"/>
    </source>
</evidence>
<feature type="binding site" evidence="2">
    <location>
        <position position="242"/>
    </location>
    <ligand>
        <name>FAD</name>
        <dbReference type="ChEBI" id="CHEBI:57692"/>
    </ligand>
</feature>
<dbReference type="SUPFAM" id="SSF51905">
    <property type="entry name" value="FAD/NAD(P)-binding domain"/>
    <property type="match status" value="1"/>
</dbReference>
<dbReference type="Proteomes" id="UP000192223">
    <property type="component" value="Unplaced"/>
</dbReference>
<feature type="binding site" evidence="2">
    <location>
        <begin position="131"/>
        <end position="134"/>
    </location>
    <ligand>
        <name>FAD</name>
        <dbReference type="ChEBI" id="CHEBI:57692"/>
    </ligand>
</feature>
<keyword evidence="2" id="KW-0285">Flavoprotein</keyword>
<dbReference type="PANTHER" id="PTHR11552">
    <property type="entry name" value="GLUCOSE-METHANOL-CHOLINE GMC OXIDOREDUCTASE"/>
    <property type="match status" value="1"/>
</dbReference>
<dbReference type="KEGG" id="apln:108736232"/>
<organism evidence="4 5">
    <name type="scientific">Agrilus planipennis</name>
    <name type="common">Emerald ash borer</name>
    <name type="synonym">Agrilus marcopoli</name>
    <dbReference type="NCBI Taxonomy" id="224129"/>
    <lineage>
        <taxon>Eukaryota</taxon>
        <taxon>Metazoa</taxon>
        <taxon>Ecdysozoa</taxon>
        <taxon>Arthropoda</taxon>
        <taxon>Hexapoda</taxon>
        <taxon>Insecta</taxon>
        <taxon>Pterygota</taxon>
        <taxon>Neoptera</taxon>
        <taxon>Endopterygota</taxon>
        <taxon>Coleoptera</taxon>
        <taxon>Polyphaga</taxon>
        <taxon>Elateriformia</taxon>
        <taxon>Buprestoidea</taxon>
        <taxon>Buprestidae</taxon>
        <taxon>Agrilinae</taxon>
        <taxon>Agrilus</taxon>
    </lineage>
</organism>
<proteinExistence type="inferred from homology"/>
<evidence type="ECO:0000256" key="1">
    <source>
        <dbReference type="ARBA" id="ARBA00010790"/>
    </source>
</evidence>
<dbReference type="PROSITE" id="PS00624">
    <property type="entry name" value="GMC_OXRED_2"/>
    <property type="match status" value="1"/>
</dbReference>
<dbReference type="Pfam" id="PF05199">
    <property type="entry name" value="GMC_oxred_C"/>
    <property type="match status" value="1"/>
</dbReference>
<dbReference type="GeneID" id="108736232"/>
<dbReference type="Gene3D" id="3.30.560.10">
    <property type="entry name" value="Glucose Oxidase, domain 3"/>
    <property type="match status" value="1"/>
</dbReference>
<name>A0A7F5R923_AGRPL</name>
<keyword evidence="2" id="KW-0274">FAD</keyword>
<dbReference type="InterPro" id="IPR007867">
    <property type="entry name" value="GMC_OxRtase_C"/>
</dbReference>
<dbReference type="InterPro" id="IPR012132">
    <property type="entry name" value="GMC_OxRdtase"/>
</dbReference>
<comment type="similarity">
    <text evidence="1">Belongs to the GMC oxidoreductase family.</text>
</comment>
<keyword evidence="4" id="KW-1185">Reference proteome</keyword>
<sequence length="578" mass="64797">MFIFAVSGCFVVVISFLLVVLAYYIQCRSKICHNSNSLNDKYDYIIVGAGTAGCILAAKLSENSNRTVLLIEAGSEFNRISKIPPLSPLLQGTSFDWGYLSTPQKWSSKGMIDKKQKIPRGKGFGGTSQINFMVHGYLETEDLEKWEKLGIKDIKKYLPKFYNNLYNTSHNIKRANQILTEEMKWSLGIVLEKAVKECGALSLTFCKSFSTIYKGNRWTSYDSHLKGALKRPNLHVICSTEVTKVLISNKSAFGIESVSGGLIRTYTAKEIILAAGSINSPKLLMLSGVGDKKLLQKLNINVVEDLKGVGKNLHDHFNFPLYVSIEKPISLSLSKILSFKEIFNYLFYKKGVLAKSPIAGVAYAPSNFSIILSAFGSTNEHIFKLIGNYKSEIFQKMFPFSNDFSKEGFVFLTTCAQPKSRGYIILKSNNYKTAPIINPNYLEHKYDIECTKKAVKVLKKLIDTKPFQKIGAKIHWPYIEECSQWRDEQGNNTENFLECLIRFCSMTWYHPAGTCAMGGQNDSNAVLDSFFRVNSIKNLRIVDGSVLPTPVSTFPNSIIAALADYASEIIQLTYPESE</sequence>
<feature type="binding site" evidence="2">
    <location>
        <position position="127"/>
    </location>
    <ligand>
        <name>FAD</name>
        <dbReference type="ChEBI" id="CHEBI:57692"/>
    </ligand>
</feature>
<gene>
    <name evidence="5" type="primary">LOC108736232</name>
</gene>
<dbReference type="Pfam" id="PF00732">
    <property type="entry name" value="GMC_oxred_N"/>
    <property type="match status" value="1"/>
</dbReference>
<comment type="cofactor">
    <cofactor evidence="2">
        <name>FAD</name>
        <dbReference type="ChEBI" id="CHEBI:57692"/>
    </cofactor>
</comment>
<dbReference type="PANTHER" id="PTHR11552:SF188">
    <property type="entry name" value="NEITHER INACTIVATION NOR AFTERPOTENTIAL PROTEIN G"/>
    <property type="match status" value="1"/>
</dbReference>
<dbReference type="GO" id="GO:0016614">
    <property type="term" value="F:oxidoreductase activity, acting on CH-OH group of donors"/>
    <property type="evidence" value="ECO:0007669"/>
    <property type="project" value="InterPro"/>
</dbReference>
<accession>A0A7F5R923</accession>
<feature type="domain" description="Glucose-methanol-choline oxidoreductase N-terminal" evidence="3">
    <location>
        <begin position="276"/>
        <end position="290"/>
    </location>
</feature>
<protein>
    <submittedName>
        <fullName evidence="5">Neither inactivation nor afterpotential protein G-like isoform X1</fullName>
    </submittedName>
</protein>
<evidence type="ECO:0000313" key="5">
    <source>
        <dbReference type="RefSeq" id="XP_025832464.1"/>
    </source>
</evidence>